<dbReference type="SUPFAM" id="SSF53098">
    <property type="entry name" value="Ribonuclease H-like"/>
    <property type="match status" value="1"/>
</dbReference>
<dbReference type="GO" id="GO:0043137">
    <property type="term" value="P:DNA replication, removal of RNA primer"/>
    <property type="evidence" value="ECO:0007669"/>
    <property type="project" value="TreeGrafter"/>
</dbReference>
<dbReference type="InterPro" id="IPR001352">
    <property type="entry name" value="RNase_HII/HIII"/>
</dbReference>
<dbReference type="GO" id="GO:0003723">
    <property type="term" value="F:RNA binding"/>
    <property type="evidence" value="ECO:0007669"/>
    <property type="project" value="UniProtKB-UniRule"/>
</dbReference>
<evidence type="ECO:0000313" key="18">
    <source>
        <dbReference type="EMBL" id="OAP85497.1"/>
    </source>
</evidence>
<feature type="domain" description="RNase H type-2" evidence="17">
    <location>
        <begin position="13"/>
        <end position="214"/>
    </location>
</feature>
<comment type="subcellular location">
    <subcellularLocation>
        <location evidence="4 14">Cytoplasm</location>
    </subcellularLocation>
</comment>
<evidence type="ECO:0000256" key="6">
    <source>
        <dbReference type="ARBA" id="ARBA00012180"/>
    </source>
</evidence>
<evidence type="ECO:0000256" key="11">
    <source>
        <dbReference type="ARBA" id="ARBA00022759"/>
    </source>
</evidence>
<dbReference type="GO" id="GO:0005737">
    <property type="term" value="C:cytoplasm"/>
    <property type="evidence" value="ECO:0007669"/>
    <property type="project" value="UniProtKB-SubCell"/>
</dbReference>
<keyword evidence="13 14" id="KW-0464">Manganese</keyword>
<protein>
    <recommendedName>
        <fullName evidence="7 14">Ribonuclease HII</fullName>
        <shortName evidence="14">RNase HII</shortName>
        <ecNumber evidence="6 14">3.1.26.4</ecNumber>
    </recommendedName>
</protein>
<dbReference type="PANTHER" id="PTHR10954">
    <property type="entry name" value="RIBONUCLEASE H2 SUBUNIT A"/>
    <property type="match status" value="1"/>
</dbReference>
<dbReference type="CDD" id="cd07182">
    <property type="entry name" value="RNase_HII_bacteria_HII_like"/>
    <property type="match status" value="1"/>
</dbReference>
<evidence type="ECO:0000256" key="14">
    <source>
        <dbReference type="HAMAP-Rule" id="MF_00052"/>
    </source>
</evidence>
<gene>
    <name evidence="14" type="primary">rnhB</name>
    <name evidence="18" type="ORF">A4H34_09755</name>
</gene>
<feature type="binding site" evidence="14 15">
    <location>
        <position position="19"/>
    </location>
    <ligand>
        <name>a divalent metal cation</name>
        <dbReference type="ChEBI" id="CHEBI:60240"/>
    </ligand>
</feature>
<evidence type="ECO:0000256" key="12">
    <source>
        <dbReference type="ARBA" id="ARBA00022801"/>
    </source>
</evidence>
<evidence type="ECO:0000256" key="1">
    <source>
        <dbReference type="ARBA" id="ARBA00000077"/>
    </source>
</evidence>
<keyword evidence="19" id="KW-1185">Reference proteome</keyword>
<dbReference type="HAMAP" id="MF_00052_B">
    <property type="entry name" value="RNase_HII_B"/>
    <property type="match status" value="1"/>
</dbReference>
<feature type="binding site" evidence="14 15">
    <location>
        <position position="20"/>
    </location>
    <ligand>
        <name>a divalent metal cation</name>
        <dbReference type="ChEBI" id="CHEBI:60240"/>
    </ligand>
</feature>
<dbReference type="PANTHER" id="PTHR10954:SF18">
    <property type="entry name" value="RIBONUCLEASE HII"/>
    <property type="match status" value="1"/>
</dbReference>
<dbReference type="Pfam" id="PF01351">
    <property type="entry name" value="RNase_HII"/>
    <property type="match status" value="1"/>
</dbReference>
<evidence type="ECO:0000313" key="19">
    <source>
        <dbReference type="Proteomes" id="UP000078368"/>
    </source>
</evidence>
<keyword evidence="8 14" id="KW-0963">Cytoplasm</keyword>
<dbReference type="NCBIfam" id="NF000595">
    <property type="entry name" value="PRK00015.1-3"/>
    <property type="match status" value="1"/>
</dbReference>
<feature type="binding site" evidence="14 15">
    <location>
        <position position="113"/>
    </location>
    <ligand>
        <name>a divalent metal cation</name>
        <dbReference type="ChEBI" id="CHEBI:60240"/>
    </ligand>
</feature>
<dbReference type="STRING" id="1823756.A4H34_09755"/>
<comment type="catalytic activity">
    <reaction evidence="1 14 15 16">
        <text>Endonucleolytic cleavage to 5'-phosphomonoester.</text>
        <dbReference type="EC" id="3.1.26.4"/>
    </reaction>
</comment>
<comment type="cofactor">
    <cofactor evidence="2">
        <name>Mg(2+)</name>
        <dbReference type="ChEBI" id="CHEBI:18420"/>
    </cofactor>
</comment>
<dbReference type="InterPro" id="IPR012337">
    <property type="entry name" value="RNaseH-like_sf"/>
</dbReference>
<keyword evidence="11 14" id="KW-0255">Endonuclease</keyword>
<evidence type="ECO:0000256" key="7">
    <source>
        <dbReference type="ARBA" id="ARBA00019179"/>
    </source>
</evidence>
<dbReference type="Proteomes" id="UP000078368">
    <property type="component" value="Unassembled WGS sequence"/>
</dbReference>
<evidence type="ECO:0000256" key="2">
    <source>
        <dbReference type="ARBA" id="ARBA00001946"/>
    </source>
</evidence>
<keyword evidence="12 14" id="KW-0378">Hydrolase</keyword>
<evidence type="ECO:0000256" key="15">
    <source>
        <dbReference type="PROSITE-ProRule" id="PRU01319"/>
    </source>
</evidence>
<accession>A0A179B199</accession>
<evidence type="ECO:0000256" key="16">
    <source>
        <dbReference type="RuleBase" id="RU003515"/>
    </source>
</evidence>
<comment type="caution">
    <text evidence="18">The sequence shown here is derived from an EMBL/GenBank/DDBJ whole genome shotgun (WGS) entry which is preliminary data.</text>
</comment>
<evidence type="ECO:0000256" key="4">
    <source>
        <dbReference type="ARBA" id="ARBA00004496"/>
    </source>
</evidence>
<comment type="similarity">
    <text evidence="5 14 16">Belongs to the RNase HII family.</text>
</comment>
<name>A0A179B199_9ACTO</name>
<evidence type="ECO:0000256" key="3">
    <source>
        <dbReference type="ARBA" id="ARBA00004065"/>
    </source>
</evidence>
<dbReference type="EC" id="3.1.26.4" evidence="6 14"/>
<evidence type="ECO:0000259" key="17">
    <source>
        <dbReference type="PROSITE" id="PS51975"/>
    </source>
</evidence>
<keyword evidence="10 14" id="KW-0479">Metal-binding</keyword>
<evidence type="ECO:0000256" key="5">
    <source>
        <dbReference type="ARBA" id="ARBA00007383"/>
    </source>
</evidence>
<evidence type="ECO:0000256" key="8">
    <source>
        <dbReference type="ARBA" id="ARBA00022490"/>
    </source>
</evidence>
<dbReference type="GO" id="GO:0030145">
    <property type="term" value="F:manganese ion binding"/>
    <property type="evidence" value="ECO:0007669"/>
    <property type="project" value="UniProtKB-UniRule"/>
</dbReference>
<dbReference type="GO" id="GO:0004523">
    <property type="term" value="F:RNA-DNA hybrid ribonuclease activity"/>
    <property type="evidence" value="ECO:0007669"/>
    <property type="project" value="UniProtKB-UniRule"/>
</dbReference>
<sequence length="214" mass="22579">MEIDALRSLPPGALIAGVDEVGRGSLAGPVSVGIALIDASTGDFPEGLRDSKAMSPAARERMAPLVREWAVDVAVGHAGPDVIDDVGIVAALRHAAKEALNGLSATPSAVLLDGKHNWWAEDSLFDVDPLLPQIPVRMEVKGDARCAVIAAASVAAKVERDGLMVVLDGCFPGYDWARNKGYASPSHIEGLARLGPSDHHRKSWHLPGVREGHR</sequence>
<evidence type="ECO:0000256" key="10">
    <source>
        <dbReference type="ARBA" id="ARBA00022723"/>
    </source>
</evidence>
<dbReference type="InterPro" id="IPR036397">
    <property type="entry name" value="RNaseH_sf"/>
</dbReference>
<dbReference type="EMBL" id="LVZK01000003">
    <property type="protein sequence ID" value="OAP85497.1"/>
    <property type="molecule type" value="Genomic_DNA"/>
</dbReference>
<dbReference type="InterPro" id="IPR024567">
    <property type="entry name" value="RNase_HII/HIII_dom"/>
</dbReference>
<dbReference type="GO" id="GO:0006298">
    <property type="term" value="P:mismatch repair"/>
    <property type="evidence" value="ECO:0007669"/>
    <property type="project" value="TreeGrafter"/>
</dbReference>
<keyword evidence="9 14" id="KW-0540">Nuclease</keyword>
<dbReference type="PROSITE" id="PS51975">
    <property type="entry name" value="RNASE_H_2"/>
    <property type="match status" value="1"/>
</dbReference>
<comment type="function">
    <text evidence="3 14 16">Endonuclease that specifically degrades the RNA of RNA-DNA hybrids.</text>
</comment>
<organism evidence="18 19">
    <name type="scientific">Peptidiphaga gingivicola</name>
    <dbReference type="NCBI Taxonomy" id="2741497"/>
    <lineage>
        <taxon>Bacteria</taxon>
        <taxon>Bacillati</taxon>
        <taxon>Actinomycetota</taxon>
        <taxon>Actinomycetes</taxon>
        <taxon>Actinomycetales</taxon>
        <taxon>Actinomycetaceae</taxon>
        <taxon>Peptidiphaga</taxon>
    </lineage>
</organism>
<dbReference type="Gene3D" id="3.30.420.10">
    <property type="entry name" value="Ribonuclease H-like superfamily/Ribonuclease H"/>
    <property type="match status" value="1"/>
</dbReference>
<dbReference type="AlphaFoldDB" id="A0A179B199"/>
<reference evidence="18 19" key="1">
    <citation type="submission" date="2016-04" db="EMBL/GenBank/DDBJ databases">
        <title>Peptidophaga gingivicola gen. nov., sp. nov., isolated from human subgingival plaque.</title>
        <authorList>
            <person name="Beall C.J."/>
            <person name="Mokrzan E.M."/>
            <person name="Griffen A.L."/>
            <person name="Leys E.J."/>
        </authorList>
    </citation>
    <scope>NUCLEOTIDE SEQUENCE [LARGE SCALE GENOMIC DNA]</scope>
    <source>
        <strain evidence="18 19">BA112</strain>
    </source>
</reference>
<evidence type="ECO:0000256" key="13">
    <source>
        <dbReference type="ARBA" id="ARBA00023211"/>
    </source>
</evidence>
<dbReference type="GO" id="GO:0032299">
    <property type="term" value="C:ribonuclease H2 complex"/>
    <property type="evidence" value="ECO:0007669"/>
    <property type="project" value="TreeGrafter"/>
</dbReference>
<dbReference type="InterPro" id="IPR022898">
    <property type="entry name" value="RNase_HII"/>
</dbReference>
<proteinExistence type="inferred from homology"/>
<evidence type="ECO:0000256" key="9">
    <source>
        <dbReference type="ARBA" id="ARBA00022722"/>
    </source>
</evidence>
<comment type="cofactor">
    <cofactor evidence="14 15">
        <name>Mn(2+)</name>
        <dbReference type="ChEBI" id="CHEBI:29035"/>
    </cofactor>
    <cofactor evidence="14 15">
        <name>Mg(2+)</name>
        <dbReference type="ChEBI" id="CHEBI:18420"/>
    </cofactor>
    <text evidence="14 15">Manganese or magnesium. Binds 1 divalent metal ion per monomer in the absence of substrate. May bind a second metal ion after substrate binding.</text>
</comment>